<dbReference type="InterPro" id="IPR019786">
    <property type="entry name" value="Zinc_finger_PHD-type_CS"/>
</dbReference>
<dbReference type="GO" id="GO:0008270">
    <property type="term" value="F:zinc ion binding"/>
    <property type="evidence" value="ECO:0007669"/>
    <property type="project" value="UniProtKB-KW"/>
</dbReference>
<evidence type="ECO:0000256" key="9">
    <source>
        <dbReference type="PROSITE-ProRule" id="PRU00024"/>
    </source>
</evidence>
<dbReference type="InterPro" id="IPR003649">
    <property type="entry name" value="Bbox_C"/>
</dbReference>
<dbReference type="SUPFAM" id="SSF57845">
    <property type="entry name" value="B-box zinc-binding domain"/>
    <property type="match status" value="1"/>
</dbReference>
<keyword evidence="4 9" id="KW-0863">Zinc-finger</keyword>
<dbReference type="VEuPathDB" id="VectorBase:CSON013686"/>
<dbReference type="SUPFAM" id="SSF57903">
    <property type="entry name" value="FYVE/PHD zinc finger"/>
    <property type="match status" value="1"/>
</dbReference>
<feature type="domain" description="PHD-type" evidence="13">
    <location>
        <begin position="833"/>
        <end position="882"/>
    </location>
</feature>
<dbReference type="PANTHER" id="PTHR25462:SF304">
    <property type="entry name" value="BONUS, ISOFORM C"/>
    <property type="match status" value="1"/>
</dbReference>
<protein>
    <submittedName>
        <fullName evidence="17">CSON013686 protein</fullName>
    </submittedName>
</protein>
<dbReference type="InterPro" id="IPR001841">
    <property type="entry name" value="Znf_RING"/>
</dbReference>
<dbReference type="CDD" id="cd19775">
    <property type="entry name" value="Bbox2_TIF1_C-VI"/>
    <property type="match status" value="1"/>
</dbReference>
<evidence type="ECO:0000256" key="3">
    <source>
        <dbReference type="ARBA" id="ARBA00022737"/>
    </source>
</evidence>
<accession>A0A336LHI4</accession>
<dbReference type="EMBL" id="UFQS01000006">
    <property type="protein sequence ID" value="SSW97055.1"/>
    <property type="molecule type" value="Genomic_DNA"/>
</dbReference>
<dbReference type="CDD" id="cd19805">
    <property type="entry name" value="Bbox1_TIF1"/>
    <property type="match status" value="1"/>
</dbReference>
<evidence type="ECO:0000256" key="2">
    <source>
        <dbReference type="ARBA" id="ARBA00022723"/>
    </source>
</evidence>
<evidence type="ECO:0000256" key="10">
    <source>
        <dbReference type="PROSITE-ProRule" id="PRU00035"/>
    </source>
</evidence>
<feature type="domain" description="B box-type" evidence="15">
    <location>
        <begin position="137"/>
        <end position="184"/>
    </location>
</feature>
<feature type="compositionally biased region" description="Polar residues" evidence="11">
    <location>
        <begin position="621"/>
        <end position="654"/>
    </location>
</feature>
<dbReference type="SMART" id="SM00249">
    <property type="entry name" value="PHD"/>
    <property type="match status" value="1"/>
</dbReference>
<dbReference type="SMART" id="SM00336">
    <property type="entry name" value="BBOX"/>
    <property type="match status" value="2"/>
</dbReference>
<feature type="compositionally biased region" description="Low complexity" evidence="11">
    <location>
        <begin position="655"/>
        <end position="668"/>
    </location>
</feature>
<reference evidence="17" key="2">
    <citation type="submission" date="2018-07" db="EMBL/GenBank/DDBJ databases">
        <authorList>
            <person name="Quirk P.G."/>
            <person name="Krulwich T.A."/>
        </authorList>
    </citation>
    <scope>NUCLEOTIDE SEQUENCE</scope>
</reference>
<dbReference type="InterPro" id="IPR019787">
    <property type="entry name" value="Znf_PHD-finger"/>
</dbReference>
<dbReference type="PROSITE" id="PS50119">
    <property type="entry name" value="ZF_BBOX"/>
    <property type="match status" value="2"/>
</dbReference>
<keyword evidence="8" id="KW-0539">Nucleus</keyword>
<dbReference type="Pfam" id="PF00643">
    <property type="entry name" value="zf-B_box"/>
    <property type="match status" value="2"/>
</dbReference>
<dbReference type="OMA" id="ICQNCVM"/>
<dbReference type="CDD" id="cd15541">
    <property type="entry name" value="PHD_TIF1_like"/>
    <property type="match status" value="1"/>
</dbReference>
<dbReference type="InterPro" id="IPR001965">
    <property type="entry name" value="Znf_PHD"/>
</dbReference>
<dbReference type="SUPFAM" id="SSF57850">
    <property type="entry name" value="RING/U-box"/>
    <property type="match status" value="1"/>
</dbReference>
<feature type="compositionally biased region" description="Polar residues" evidence="11">
    <location>
        <begin position="677"/>
        <end position="691"/>
    </location>
</feature>
<sequence>METEELEQINDFLPLLPENIKQELLDANDKGNTLCDSAENKEDETNTTNSETPITPTKCVWCSQTLSGSDKPKLLECLHVACDACLKQKFSDCQQNSFIICPVCKLENRYNLIIENQFLIEQSNSNDDHQGNVESTKDIIKCSSCSEDANATSWCVECSEYICDSCVQAHQRLKITKDHTIKPKDTAVSDTQKAANSNKSILCHVHTQEKLSLYCETCDRLTCRDCQLVDHRDHKYKFADEIAAETRNQLTALLSEISYKKVLLTSAMKVIDDRQALISEKKKELSKEITDLVVKLTHAVNSRGKQLVYRLNQVCDNKLQTLNEKKDALQMLSGHTDHCIEFVTQALEKGSDSAVLFSKKTLATHLQKVKCQRADIPNPEIPVRVQLHLSNVNELLSVIGRVGTILVDGKVYPPPPPVPNPAQITPQQARQLKQPSPNITPPLRSGSGPMSCQMPQGPNTGFNNMPNMFNHPSNSGGMTPPIPPNMTMGRSYSQDGPGNVPGGRYPAMRPPHGVPGQTHVAPHVSSSTHPHNMDMNLRGLLNTHGQPQQMVGNHGINPYVNVQNRNMQNMAPGYMNGPNGIQNMSQTQGPNGSMLRNGQGYGPNYNRFMTPQMRNLMQNNQMRFPSQPGSNFSQSGQMGPPHINQQQSQNMPKQSNSGNSNTSAGSVGPSWHIPQAAQPQNGFNTSSNITSGVGDPIVKIPLKSLETIKQNLMANGQIVITPTTTPTNNTTNQQLSNNNQAILSNHISVTSTNPKTPSPSTNENSQSFAESIDRACEDSVNDLMATIAKLDSNGVQVLPEGRGKTTSPQVHSSTDSNTTVLDDKINQKDDPNEDWCAVCMDGGELMCCDKCPKVFHQSCHIPPISSLPDETETWQCLLCYNFADLPLDPPGEKRSAGFSPSEMKILQRIVLELFCQYEWSMPFRQLEPETNTPYYDIVCNPISLSQIKDKLDPSHPMHYKEIPAFIADVKKLLNNAYLFYQEDSKIYQCARSLERFFEQQLAKWLPKYQDIERFNDDMILNPLKRIRSME</sequence>
<dbReference type="PROSITE" id="PS01359">
    <property type="entry name" value="ZF_PHD_1"/>
    <property type="match status" value="1"/>
</dbReference>
<dbReference type="SMART" id="SM00297">
    <property type="entry name" value="BROMO"/>
    <property type="match status" value="1"/>
</dbReference>
<evidence type="ECO:0000259" key="14">
    <source>
        <dbReference type="PROSITE" id="PS50089"/>
    </source>
</evidence>
<gene>
    <name evidence="17" type="primary">CSON013686</name>
</gene>
<dbReference type="InterPro" id="IPR036427">
    <property type="entry name" value="Bromodomain-like_sf"/>
</dbReference>
<feature type="domain" description="B box-type" evidence="15">
    <location>
        <begin position="198"/>
        <end position="235"/>
    </location>
</feature>
<dbReference type="Gene3D" id="3.30.40.10">
    <property type="entry name" value="Zinc/RING finger domain, C3HC4 (zinc finger)"/>
    <property type="match status" value="2"/>
</dbReference>
<evidence type="ECO:0000256" key="4">
    <source>
        <dbReference type="ARBA" id="ARBA00022771"/>
    </source>
</evidence>
<dbReference type="EMBL" id="UFQT01000006">
    <property type="protein sequence ID" value="SSX17442.1"/>
    <property type="molecule type" value="Genomic_DNA"/>
</dbReference>
<feature type="domain" description="Bromo" evidence="12">
    <location>
        <begin position="934"/>
        <end position="987"/>
    </location>
</feature>
<dbReference type="InterPro" id="IPR013083">
    <property type="entry name" value="Znf_RING/FYVE/PHD"/>
</dbReference>
<dbReference type="Gene3D" id="4.10.830.40">
    <property type="match status" value="1"/>
</dbReference>
<dbReference type="GO" id="GO:0005634">
    <property type="term" value="C:nucleus"/>
    <property type="evidence" value="ECO:0007669"/>
    <property type="project" value="UniProtKB-SubCell"/>
</dbReference>
<dbReference type="PROSITE" id="PS50016">
    <property type="entry name" value="ZF_PHD_2"/>
    <property type="match status" value="1"/>
</dbReference>
<dbReference type="Pfam" id="PF00439">
    <property type="entry name" value="Bromodomain"/>
    <property type="match status" value="1"/>
</dbReference>
<dbReference type="InterPro" id="IPR001487">
    <property type="entry name" value="Bromodomain"/>
</dbReference>
<feature type="domain" description="RING-type" evidence="14">
    <location>
        <begin position="59"/>
        <end position="105"/>
    </location>
</feature>
<evidence type="ECO:0000313" key="17">
    <source>
        <dbReference type="EMBL" id="SSX17442.1"/>
    </source>
</evidence>
<dbReference type="FunFam" id="3.30.40.10:FF:000697">
    <property type="entry name" value="Bonus, isoform C"/>
    <property type="match status" value="1"/>
</dbReference>
<keyword evidence="2" id="KW-0479">Metal-binding</keyword>
<evidence type="ECO:0000259" key="13">
    <source>
        <dbReference type="PROSITE" id="PS50016"/>
    </source>
</evidence>
<dbReference type="AlphaFoldDB" id="A0A336LHI4"/>
<evidence type="ECO:0000256" key="5">
    <source>
        <dbReference type="ARBA" id="ARBA00022833"/>
    </source>
</evidence>
<dbReference type="SUPFAM" id="SSF47370">
    <property type="entry name" value="Bromodomain"/>
    <property type="match status" value="1"/>
</dbReference>
<dbReference type="Pfam" id="PF00628">
    <property type="entry name" value="PHD"/>
    <property type="match status" value="1"/>
</dbReference>
<dbReference type="Gene3D" id="3.30.160.60">
    <property type="entry name" value="Classic Zinc Finger"/>
    <property type="match status" value="1"/>
</dbReference>
<evidence type="ECO:0000313" key="16">
    <source>
        <dbReference type="EMBL" id="SSW97055.1"/>
    </source>
</evidence>
<feature type="region of interest" description="Disordered" evidence="11">
    <location>
        <begin position="621"/>
        <end position="693"/>
    </location>
</feature>
<feature type="region of interest" description="Disordered" evidence="11">
    <location>
        <begin position="797"/>
        <end position="826"/>
    </location>
</feature>
<proteinExistence type="predicted"/>
<keyword evidence="7 10" id="KW-0103">Bromodomain</keyword>
<evidence type="ECO:0000256" key="11">
    <source>
        <dbReference type="SAM" id="MobiDB-lite"/>
    </source>
</evidence>
<evidence type="ECO:0000259" key="15">
    <source>
        <dbReference type="PROSITE" id="PS50119"/>
    </source>
</evidence>
<dbReference type="PROSITE" id="PS50089">
    <property type="entry name" value="ZF_RING_2"/>
    <property type="match status" value="1"/>
</dbReference>
<keyword evidence="3" id="KW-0677">Repeat</keyword>
<feature type="compositionally biased region" description="Polar residues" evidence="11">
    <location>
        <begin position="804"/>
        <end position="820"/>
    </location>
</feature>
<organism evidence="17">
    <name type="scientific">Culicoides sonorensis</name>
    <name type="common">Biting midge</name>
    <dbReference type="NCBI Taxonomy" id="179676"/>
    <lineage>
        <taxon>Eukaryota</taxon>
        <taxon>Metazoa</taxon>
        <taxon>Ecdysozoa</taxon>
        <taxon>Arthropoda</taxon>
        <taxon>Hexapoda</taxon>
        <taxon>Insecta</taxon>
        <taxon>Pterygota</taxon>
        <taxon>Neoptera</taxon>
        <taxon>Endopterygota</taxon>
        <taxon>Diptera</taxon>
        <taxon>Nematocera</taxon>
        <taxon>Chironomoidea</taxon>
        <taxon>Ceratopogonidae</taxon>
        <taxon>Ceratopogoninae</taxon>
        <taxon>Culicoides</taxon>
        <taxon>Monoculicoides</taxon>
    </lineage>
</organism>
<dbReference type="PANTHER" id="PTHR25462">
    <property type="entry name" value="BONUS, ISOFORM C-RELATED"/>
    <property type="match status" value="1"/>
</dbReference>
<dbReference type="PROSITE" id="PS50014">
    <property type="entry name" value="BROMODOMAIN_2"/>
    <property type="match status" value="1"/>
</dbReference>
<dbReference type="Gene3D" id="1.20.920.10">
    <property type="entry name" value="Bromodomain-like"/>
    <property type="match status" value="1"/>
</dbReference>
<name>A0A336LHI4_CULSO</name>
<keyword evidence="5" id="KW-0862">Zinc</keyword>
<comment type="subcellular location">
    <subcellularLocation>
        <location evidence="1">Nucleus</location>
    </subcellularLocation>
</comment>
<dbReference type="FunFam" id="3.30.160.60:FF:000074">
    <property type="entry name" value="Tripartite motif containing 66"/>
    <property type="match status" value="1"/>
</dbReference>
<dbReference type="InterPro" id="IPR011011">
    <property type="entry name" value="Znf_FYVE_PHD"/>
</dbReference>
<evidence type="ECO:0000256" key="7">
    <source>
        <dbReference type="ARBA" id="ARBA00023117"/>
    </source>
</evidence>
<dbReference type="InterPro" id="IPR000315">
    <property type="entry name" value="Znf_B-box"/>
</dbReference>
<evidence type="ECO:0000259" key="12">
    <source>
        <dbReference type="PROSITE" id="PS50014"/>
    </source>
</evidence>
<keyword evidence="6" id="KW-0175">Coiled coil</keyword>
<dbReference type="InterPro" id="IPR047153">
    <property type="entry name" value="TRIM45/56/19-like"/>
</dbReference>
<dbReference type="SMART" id="SM00502">
    <property type="entry name" value="BBC"/>
    <property type="match status" value="1"/>
</dbReference>
<evidence type="ECO:0000256" key="6">
    <source>
        <dbReference type="ARBA" id="ARBA00023054"/>
    </source>
</evidence>
<reference evidence="16" key="1">
    <citation type="submission" date="2018-04" db="EMBL/GenBank/DDBJ databases">
        <authorList>
            <person name="Go L.Y."/>
            <person name="Mitchell J.A."/>
        </authorList>
    </citation>
    <scope>NUCLEOTIDE SEQUENCE</scope>
    <source>
        <tissue evidence="16">Whole organism</tissue>
    </source>
</reference>
<evidence type="ECO:0000256" key="8">
    <source>
        <dbReference type="ARBA" id="ARBA00023242"/>
    </source>
</evidence>
<dbReference type="SMART" id="SM00184">
    <property type="entry name" value="RING"/>
    <property type="match status" value="2"/>
</dbReference>
<evidence type="ECO:0000256" key="1">
    <source>
        <dbReference type="ARBA" id="ARBA00004123"/>
    </source>
</evidence>
<dbReference type="GO" id="GO:0061630">
    <property type="term" value="F:ubiquitin protein ligase activity"/>
    <property type="evidence" value="ECO:0007669"/>
    <property type="project" value="TreeGrafter"/>
</dbReference>